<sequence>MSFQFFEPFWALLQFSYFFNFQQNKQFLFFKFKAAFLFRRFFKQWFLFFSLFSSSLFSSPLFSKWALFQRNFLLQHFQFLFFDFFFFQLISLFNLSFFFFFQSSLFVCFCSFFYEVLIFVYFFDFFFFSSSLQVFSSFEALTFSYWVFKQSFLPFTKSFLILPNKSFLSFLLSILKNEWSFLHGKTTLAVILRFNPIIRKWALFFLHANFDFSFFSNLDQWMFFKSWRFAQRENVNKSKNWIKSKYFGSFLSFQHDQWIFGDKQTGYFLLKFKWFF</sequence>
<keyword evidence="3" id="KW-0150">Chloroplast</keyword>
<dbReference type="InterPro" id="IPR013597">
    <property type="entry name" value="Mat_intron_G2"/>
</dbReference>
<geneLocation type="chloroplast" evidence="3"/>
<evidence type="ECO:0000259" key="2">
    <source>
        <dbReference type="Pfam" id="PF08388"/>
    </source>
</evidence>
<reference evidence="3" key="1">
    <citation type="submission" date="2018-07" db="EMBL/GenBank/DDBJ databases">
        <authorList>
            <person name="Quirk P.G."/>
            <person name="Krulwich T.A."/>
        </authorList>
    </citation>
    <scope>NUCLEOTIDE SEQUENCE</scope>
</reference>
<feature type="transmembrane region" description="Helical" evidence="1">
    <location>
        <begin position="45"/>
        <end position="67"/>
    </location>
</feature>
<protein>
    <recommendedName>
        <fullName evidence="2">Group II intron maturase-specific domain-containing protein</fullName>
    </recommendedName>
</protein>
<evidence type="ECO:0000313" key="3">
    <source>
        <dbReference type="EMBL" id="AYC65209.1"/>
    </source>
</evidence>
<keyword evidence="3" id="KW-0934">Plastid</keyword>
<evidence type="ECO:0000256" key="1">
    <source>
        <dbReference type="SAM" id="Phobius"/>
    </source>
</evidence>
<dbReference type="Pfam" id="PF08388">
    <property type="entry name" value="GIIM"/>
    <property type="match status" value="1"/>
</dbReference>
<feature type="transmembrane region" description="Helical" evidence="1">
    <location>
        <begin position="79"/>
        <end position="100"/>
    </location>
</feature>
<gene>
    <name evidence="3" type="primary">orf276</name>
</gene>
<accession>A0A386B0J4</accession>
<dbReference type="AlphaFoldDB" id="A0A386B0J4"/>
<proteinExistence type="predicted"/>
<name>A0A386B0J4_CODAR</name>
<keyword evidence="1" id="KW-1133">Transmembrane helix</keyword>
<organism evidence="3">
    <name type="scientific">Codium arabicum</name>
    <name type="common">Green alga</name>
    <dbReference type="NCBI Taxonomy" id="221038"/>
    <lineage>
        <taxon>Eukaryota</taxon>
        <taxon>Viridiplantae</taxon>
        <taxon>Chlorophyta</taxon>
        <taxon>core chlorophytes</taxon>
        <taxon>Ulvophyceae</taxon>
        <taxon>TCBD clade</taxon>
        <taxon>Bryopsidales</taxon>
        <taxon>Bryopsidineae</taxon>
        <taxon>Codiaceae</taxon>
        <taxon>Codium</taxon>
    </lineage>
</organism>
<feature type="transmembrane region" description="Helical" evidence="1">
    <location>
        <begin position="112"/>
        <end position="135"/>
    </location>
</feature>
<reference evidence="3" key="2">
    <citation type="journal article" date="2019" name="Mol. Phylogenet. Evol.">
        <title>Reassessment of the classification of bryopsidales (chlorophyta) based on chloroplast phylogenomic analyses.</title>
        <authorList>
            <person name="Cremen M.C."/>
            <person name="Leliaert F."/>
            <person name="West J."/>
            <person name="Lam D.W."/>
            <person name="Shimada S."/>
            <person name="Lopez-Bautista J.M."/>
            <person name="Verbruggen H."/>
        </authorList>
    </citation>
    <scope>NUCLEOTIDE SEQUENCE</scope>
</reference>
<dbReference type="EMBL" id="MH591107">
    <property type="protein sequence ID" value="AYC65209.1"/>
    <property type="molecule type" value="Genomic_DNA"/>
</dbReference>
<keyword evidence="1" id="KW-0472">Membrane</keyword>
<keyword evidence="1" id="KW-0812">Transmembrane</keyword>
<dbReference type="GeneID" id="38279100"/>
<feature type="domain" description="Group II intron maturase-specific" evidence="2">
    <location>
        <begin position="184"/>
        <end position="247"/>
    </location>
</feature>
<dbReference type="RefSeq" id="YP_009519294.1">
    <property type="nucleotide sequence ID" value="NC_039524.1"/>
</dbReference>